<feature type="compositionally biased region" description="Polar residues" evidence="1">
    <location>
        <begin position="15"/>
        <end position="32"/>
    </location>
</feature>
<feature type="transmembrane region" description="Helical" evidence="2">
    <location>
        <begin position="223"/>
        <end position="244"/>
    </location>
</feature>
<name>A0A066VP81_TILAU</name>
<evidence type="ECO:0000256" key="1">
    <source>
        <dbReference type="SAM" id="MobiDB-lite"/>
    </source>
</evidence>
<dbReference type="PANTHER" id="PTHR41807">
    <property type="entry name" value="GLUTATHIONE TRANSFERASE 3"/>
    <property type="match status" value="1"/>
</dbReference>
<evidence type="ECO:0000313" key="4">
    <source>
        <dbReference type="Proteomes" id="UP000027361"/>
    </source>
</evidence>
<organism evidence="3 4">
    <name type="scientific">Tilletiaria anomala (strain ATCC 24038 / CBS 436.72 / UBC 951)</name>
    <dbReference type="NCBI Taxonomy" id="1037660"/>
    <lineage>
        <taxon>Eukaryota</taxon>
        <taxon>Fungi</taxon>
        <taxon>Dikarya</taxon>
        <taxon>Basidiomycota</taxon>
        <taxon>Ustilaginomycotina</taxon>
        <taxon>Exobasidiomycetes</taxon>
        <taxon>Georgefischeriales</taxon>
        <taxon>Tilletiariaceae</taxon>
        <taxon>Tilletiaria</taxon>
    </lineage>
</organism>
<evidence type="ECO:0000256" key="2">
    <source>
        <dbReference type="SAM" id="Phobius"/>
    </source>
</evidence>
<dbReference type="GO" id="GO:0016020">
    <property type="term" value="C:membrane"/>
    <property type="evidence" value="ECO:0007669"/>
    <property type="project" value="TreeGrafter"/>
</dbReference>
<sequence length="416" mass="45604">MRTVQTARRHGPSTARASSGTNSPSTNKTASNDSDHFRGAIRYKSKQEMIEIAESLGLTLVESNTRAELDDTITKHLLGSGGELRSNPRYQGLYDSLDRDARKDADSESDGTPDPSGKSPRKIAGRRSNAVANGASSAISNSAIEVTEAVKRTSLTARSSFEDLSSKIFGASRQAGGQVEVAEEAAVQGNALFKKSRKTYKKYEKKVRKEYVRVRNYASNIQHITAALLIIEAVVLLTALMPLYSVEFGKADQFTSVKVQLTGHHLTAKLPFVSISVPHPKVLISLGFWQPLAVWSIWTFAIPYAAAHIITFDRAHQASLFTFNFTRLVVLLYLAYIVPRSGLSTLSANTNTKLSTFGLAVGEPLTAARRTGHIRPRKLWSYDYVLDYLPAELSLLITGVATGFTLYDAIVHRPRA</sequence>
<keyword evidence="2" id="KW-1133">Transmembrane helix</keyword>
<reference evidence="3 4" key="1">
    <citation type="submission" date="2014-05" db="EMBL/GenBank/DDBJ databases">
        <title>Draft genome sequence of a rare smut relative, Tilletiaria anomala UBC 951.</title>
        <authorList>
            <consortium name="DOE Joint Genome Institute"/>
            <person name="Toome M."/>
            <person name="Kuo A."/>
            <person name="Henrissat B."/>
            <person name="Lipzen A."/>
            <person name="Tritt A."/>
            <person name="Yoshinaga Y."/>
            <person name="Zane M."/>
            <person name="Barry K."/>
            <person name="Grigoriev I.V."/>
            <person name="Spatafora J.W."/>
            <person name="Aimea M.C."/>
        </authorList>
    </citation>
    <scope>NUCLEOTIDE SEQUENCE [LARGE SCALE GENOMIC DNA]</scope>
    <source>
        <strain evidence="3 4">UBC 951</strain>
    </source>
</reference>
<keyword evidence="2" id="KW-0812">Transmembrane</keyword>
<feature type="transmembrane region" description="Helical" evidence="2">
    <location>
        <begin position="288"/>
        <end position="306"/>
    </location>
</feature>
<protein>
    <submittedName>
        <fullName evidence="3">Uncharacterized protein</fullName>
    </submittedName>
</protein>
<keyword evidence="4" id="KW-1185">Reference proteome</keyword>
<dbReference type="EMBL" id="JMSN01000060">
    <property type="protein sequence ID" value="KDN43557.1"/>
    <property type="molecule type" value="Genomic_DNA"/>
</dbReference>
<dbReference type="RefSeq" id="XP_013242418.1">
    <property type="nucleotide sequence ID" value="XM_013386964.1"/>
</dbReference>
<dbReference type="STRING" id="1037660.A0A066VP81"/>
<gene>
    <name evidence="3" type="ORF">K437DRAFT_257453</name>
</gene>
<dbReference type="GeneID" id="25264698"/>
<dbReference type="PANTHER" id="PTHR41807:SF1">
    <property type="entry name" value="GLUTATHIONE TRANSFERASE 3"/>
    <property type="match status" value="1"/>
</dbReference>
<dbReference type="AlphaFoldDB" id="A0A066VP81"/>
<proteinExistence type="predicted"/>
<keyword evidence="2" id="KW-0472">Membrane</keyword>
<feature type="region of interest" description="Disordered" evidence="1">
    <location>
        <begin position="100"/>
        <end position="130"/>
    </location>
</feature>
<dbReference type="OrthoDB" id="5569309at2759"/>
<feature type="transmembrane region" description="Helical" evidence="2">
    <location>
        <begin position="388"/>
        <end position="410"/>
    </location>
</feature>
<feature type="transmembrane region" description="Helical" evidence="2">
    <location>
        <begin position="318"/>
        <end position="338"/>
    </location>
</feature>
<feature type="region of interest" description="Disordered" evidence="1">
    <location>
        <begin position="1"/>
        <end position="40"/>
    </location>
</feature>
<dbReference type="HOGENOM" id="CLU_694820_0_0_1"/>
<accession>A0A066VP81</accession>
<dbReference type="Proteomes" id="UP000027361">
    <property type="component" value="Unassembled WGS sequence"/>
</dbReference>
<dbReference type="InterPro" id="IPR038872">
    <property type="entry name" value="Put_GTT3"/>
</dbReference>
<dbReference type="InParanoid" id="A0A066VP81"/>
<evidence type="ECO:0000313" key="3">
    <source>
        <dbReference type="EMBL" id="KDN43557.1"/>
    </source>
</evidence>
<comment type="caution">
    <text evidence="3">The sequence shown here is derived from an EMBL/GenBank/DDBJ whole genome shotgun (WGS) entry which is preliminary data.</text>
</comment>